<dbReference type="OrthoDB" id="77878at2759"/>
<evidence type="ECO:0000256" key="6">
    <source>
        <dbReference type="ARBA" id="ARBA00037847"/>
    </source>
</evidence>
<evidence type="ECO:0000256" key="2">
    <source>
        <dbReference type="ARBA" id="ARBA00022692"/>
    </source>
</evidence>
<evidence type="ECO:0000313" key="7">
    <source>
        <dbReference type="EMBL" id="KAF6756802.1"/>
    </source>
</evidence>
<keyword evidence="2" id="KW-0812">Transmembrane</keyword>
<dbReference type="PANTHER" id="PTHR12265">
    <property type="entry name" value="TRANSMEMBRANE PROTEIN 53"/>
    <property type="match status" value="1"/>
</dbReference>
<keyword evidence="3" id="KW-1133">Transmembrane helix</keyword>
<name>A0A8H6I2P1_9AGAR</name>
<reference evidence="7 8" key="1">
    <citation type="submission" date="2020-07" db="EMBL/GenBank/DDBJ databases">
        <title>Comparative genomics of pyrophilous fungi reveals a link between fire events and developmental genes.</title>
        <authorList>
            <consortium name="DOE Joint Genome Institute"/>
            <person name="Steindorff A.S."/>
            <person name="Carver A."/>
            <person name="Calhoun S."/>
            <person name="Stillman K."/>
            <person name="Liu H."/>
            <person name="Lipzen A."/>
            <person name="Pangilinan J."/>
            <person name="Labutti K."/>
            <person name="Bruns T.D."/>
            <person name="Grigoriev I.V."/>
        </authorList>
    </citation>
    <scope>NUCLEOTIDE SEQUENCE [LARGE SCALE GENOMIC DNA]</scope>
    <source>
        <strain evidence="7 8">CBS 144469</strain>
    </source>
</reference>
<comment type="caution">
    <text evidence="7">The sequence shown here is derived from an EMBL/GenBank/DDBJ whole genome shotgun (WGS) entry which is preliminary data.</text>
</comment>
<organism evidence="7 8">
    <name type="scientific">Ephemerocybe angulata</name>
    <dbReference type="NCBI Taxonomy" id="980116"/>
    <lineage>
        <taxon>Eukaryota</taxon>
        <taxon>Fungi</taxon>
        <taxon>Dikarya</taxon>
        <taxon>Basidiomycota</taxon>
        <taxon>Agaricomycotina</taxon>
        <taxon>Agaricomycetes</taxon>
        <taxon>Agaricomycetidae</taxon>
        <taxon>Agaricales</taxon>
        <taxon>Agaricineae</taxon>
        <taxon>Psathyrellaceae</taxon>
        <taxon>Ephemerocybe</taxon>
    </lineage>
</organism>
<comment type="subcellular location">
    <subcellularLocation>
        <location evidence="6">Endomembrane system</location>
        <topology evidence="6">Single-pass membrane protein</topology>
    </subcellularLocation>
    <subcellularLocation>
        <location evidence="1">Nucleus membrane</location>
    </subcellularLocation>
</comment>
<evidence type="ECO:0000256" key="5">
    <source>
        <dbReference type="ARBA" id="ARBA00023242"/>
    </source>
</evidence>
<protein>
    <submittedName>
        <fullName evidence="7">Uncharacterized protein</fullName>
    </submittedName>
</protein>
<evidence type="ECO:0000256" key="1">
    <source>
        <dbReference type="ARBA" id="ARBA00004126"/>
    </source>
</evidence>
<dbReference type="AlphaFoldDB" id="A0A8H6I2P1"/>
<evidence type="ECO:0000256" key="3">
    <source>
        <dbReference type="ARBA" id="ARBA00022989"/>
    </source>
</evidence>
<accession>A0A8H6I2P1</accession>
<gene>
    <name evidence="7" type="ORF">DFP72DRAFT_261016</name>
</gene>
<dbReference type="InterPro" id="IPR008547">
    <property type="entry name" value="DUF829_TMEM53"/>
</dbReference>
<dbReference type="GO" id="GO:0031965">
    <property type="term" value="C:nuclear membrane"/>
    <property type="evidence" value="ECO:0007669"/>
    <property type="project" value="UniProtKB-SubCell"/>
</dbReference>
<evidence type="ECO:0000256" key="4">
    <source>
        <dbReference type="ARBA" id="ARBA00023136"/>
    </source>
</evidence>
<evidence type="ECO:0000313" key="8">
    <source>
        <dbReference type="Proteomes" id="UP000521943"/>
    </source>
</evidence>
<dbReference type="Pfam" id="PF05705">
    <property type="entry name" value="DUF829"/>
    <property type="match status" value="1"/>
</dbReference>
<sequence length="339" mass="37863">MASETTQNGLTAVANGVYVKRPIHGDSNVPALEQPTVIIIFGWADASLPHIAKYTRKYDELYPAAIQIVVTCQSSMLFMPQIILVLNLPLSIVETATLTLPMYSEGAWNLWLRYCKPLGASTRRRTTPHAFLPIFSRTVPRYKVQRAAQWLTKCPLGGSSQMEVLSNMLQDQAKALGSFEHSSPPCAVIFDSCPSNGGMAQAQKVLSMSIRNPVLYHLAIAVYSVQILVDSTLKAVFGVQTFPEAALDALNRPSILPWFSKASPRLYIYSKADRLVHCAGVEMHAGTGRKLEFDVRMVHFEDSPHIRHAVTDSARYWGAVRKLWEEATYRSQDRWPSRL</sequence>
<dbReference type="EMBL" id="JACGCI010000024">
    <property type="protein sequence ID" value="KAF6756802.1"/>
    <property type="molecule type" value="Genomic_DNA"/>
</dbReference>
<keyword evidence="8" id="KW-1185">Reference proteome</keyword>
<keyword evidence="4" id="KW-0472">Membrane</keyword>
<proteinExistence type="predicted"/>
<dbReference type="PANTHER" id="PTHR12265:SF30">
    <property type="entry name" value="TRANSMEMBRANE PROTEIN 53"/>
    <property type="match status" value="1"/>
</dbReference>
<dbReference type="Proteomes" id="UP000521943">
    <property type="component" value="Unassembled WGS sequence"/>
</dbReference>
<keyword evidence="5" id="KW-0539">Nucleus</keyword>